<proteinExistence type="predicted"/>
<reference evidence="2 3" key="1">
    <citation type="submission" date="2018-11" db="EMBL/GenBank/DDBJ databases">
        <title>Genomic Encyclopedia of Type Strains, Phase IV (KMG-IV): sequencing the most valuable type-strain genomes for metagenomic binning, comparative biology and taxonomic classification.</title>
        <authorList>
            <person name="Goeker M."/>
        </authorList>
    </citation>
    <scope>NUCLEOTIDE SEQUENCE [LARGE SCALE GENOMIC DNA]</scope>
    <source>
        <strain evidence="2 3">DSM 102936</strain>
    </source>
</reference>
<comment type="caution">
    <text evidence="2">The sequence shown here is derived from an EMBL/GenBank/DDBJ whole genome shotgun (WGS) entry which is preliminary data.</text>
</comment>
<protein>
    <recommendedName>
        <fullName evidence="4">DUF155 domain-containing protein</fullName>
    </recommendedName>
</protein>
<keyword evidence="1" id="KW-0472">Membrane</keyword>
<evidence type="ECO:0008006" key="4">
    <source>
        <dbReference type="Google" id="ProtNLM"/>
    </source>
</evidence>
<dbReference type="Proteomes" id="UP000282654">
    <property type="component" value="Unassembled WGS sequence"/>
</dbReference>
<sequence>MAPGATASRRLSGERVTRGSVWLYRLYDVAQEIDLLQAEELLAVEKPVSRLKLARVRPKALEFKNPPLTVELAGRPVRLGDWEFATAPSARLYDFGVLAIVVRLLLPERFGYDDLRKLSVLLGDAGEFESLFMSYRDELVNALQPALAGVGFTGFAEDFIVYFFETWPREWDPVPLLLGEPGTVSQEMRRETLRNQFSYGDDTTIITWDAALVCDPAGSTDIPDLLEFANAQLLELRYYDSLLDREVAAMYDAIEEAGRGGYRRLHKYRSIMRKMMELVVEVTEITERVQNALKVTEDVFYARVYTAALKIFRVQEWLRSIERKVEVIERNYAMLSDELVTHRFLVLEVAIVVLITFEILLWLWTLR</sequence>
<evidence type="ECO:0000313" key="3">
    <source>
        <dbReference type="Proteomes" id="UP000282654"/>
    </source>
</evidence>
<evidence type="ECO:0000256" key="1">
    <source>
        <dbReference type="SAM" id="Phobius"/>
    </source>
</evidence>
<organism evidence="2 3">
    <name type="scientific">Thermodesulfitimonas autotrophica</name>
    <dbReference type="NCBI Taxonomy" id="1894989"/>
    <lineage>
        <taxon>Bacteria</taxon>
        <taxon>Bacillati</taxon>
        <taxon>Bacillota</taxon>
        <taxon>Clostridia</taxon>
        <taxon>Thermoanaerobacterales</taxon>
        <taxon>Thermoanaerobacteraceae</taxon>
        <taxon>Thermodesulfitimonas</taxon>
    </lineage>
</organism>
<gene>
    <name evidence="2" type="ORF">EDD75_0739</name>
</gene>
<feature type="transmembrane region" description="Helical" evidence="1">
    <location>
        <begin position="344"/>
        <end position="364"/>
    </location>
</feature>
<keyword evidence="3" id="KW-1185">Reference proteome</keyword>
<dbReference type="AlphaFoldDB" id="A0A3N5AYA4"/>
<keyword evidence="1" id="KW-0812">Transmembrane</keyword>
<dbReference type="EMBL" id="RKRE01000001">
    <property type="protein sequence ID" value="RPF49913.1"/>
    <property type="molecule type" value="Genomic_DNA"/>
</dbReference>
<accession>A0A3N5AYA4</accession>
<evidence type="ECO:0000313" key="2">
    <source>
        <dbReference type="EMBL" id="RPF49913.1"/>
    </source>
</evidence>
<keyword evidence="1" id="KW-1133">Transmembrane helix</keyword>
<name>A0A3N5AYA4_9THEO</name>